<dbReference type="EMBL" id="MT141860">
    <property type="protein sequence ID" value="QJA71279.1"/>
    <property type="molecule type" value="Genomic_DNA"/>
</dbReference>
<evidence type="ECO:0000313" key="2">
    <source>
        <dbReference type="EMBL" id="QJA71279.1"/>
    </source>
</evidence>
<name>A0A6M3IHE0_9ZZZZ</name>
<sequence>MKDLGLSEEILDKINADVRLESQRQIEKWGEQDHISPEWMLILNEEVGELNKAVLEDWFNFSGNRNMEECYKEAIQVATLSIKIAVMFASDIEGDGE</sequence>
<gene>
    <name evidence="2" type="ORF">MM415A03300_0017</name>
    <name evidence="1" type="ORF">MM415B01784_0013</name>
</gene>
<dbReference type="AlphaFoldDB" id="A0A6M3IHE0"/>
<reference evidence="1" key="1">
    <citation type="submission" date="2020-03" db="EMBL/GenBank/DDBJ databases">
        <title>The deep terrestrial virosphere.</title>
        <authorList>
            <person name="Holmfeldt K."/>
            <person name="Nilsson E."/>
            <person name="Simone D."/>
            <person name="Lopez-Fernandez M."/>
            <person name="Wu X."/>
            <person name="de Brujin I."/>
            <person name="Lundin D."/>
            <person name="Andersson A."/>
            <person name="Bertilsson S."/>
            <person name="Dopson M."/>
        </authorList>
    </citation>
    <scope>NUCLEOTIDE SEQUENCE</scope>
    <source>
        <strain evidence="2">MM415A03300</strain>
        <strain evidence="1">MM415B01784</strain>
    </source>
</reference>
<organism evidence="1">
    <name type="scientific">viral metagenome</name>
    <dbReference type="NCBI Taxonomy" id="1070528"/>
    <lineage>
        <taxon>unclassified sequences</taxon>
        <taxon>metagenomes</taxon>
        <taxon>organismal metagenomes</taxon>
    </lineage>
</organism>
<dbReference type="EMBL" id="MT141240">
    <property type="protein sequence ID" value="QJA56823.1"/>
    <property type="molecule type" value="Genomic_DNA"/>
</dbReference>
<protein>
    <submittedName>
        <fullName evidence="1">Uncharacterized protein</fullName>
    </submittedName>
</protein>
<proteinExistence type="predicted"/>
<evidence type="ECO:0000313" key="1">
    <source>
        <dbReference type="EMBL" id="QJA56823.1"/>
    </source>
</evidence>
<accession>A0A6M3IHE0</accession>